<sequence length="522" mass="58585">MHRAPSNHTVVEDEDCNRGSAGEQPQDVDLVSDEITDCGDLYNTAEIIEVLWREQKTSADSCLKEPPKIVTNDIQRADLEEAGYTSSEVNKSMKLVEEMNVTVPEVGAVPKGAADSVGNSRSTPSSDKVPQITIVHHPFDLQPALPQSWIGEGSCKRRRTSTTGRLTPDAAVGKLHLIEALSPVSTRRRGRGDGLGYSLDCGEATGASLLVVSNYLRNNMSLFKNVKDWRKHVTDYCFLDDGDLLKEEILIQYGTKASLQREDVLTMLPSRLTSSAVIDCWAMLLNMIESEENKKQKMAFFGLRHTDVLPRLMETPTQCTPSDSYYDMLFKEWDAYVEECGRTINLESDMIFIPLMVDNHIACVCINFNSKTADILDNQIHTDPTKSDVCKAAEIIASTMSDYLDYKGIGKGCEITGFEHRQIKFEWTRPTPNDEESGIFTMVHMLLYEGQTFTHDDLGGKISRRYLVLQMAAALVLADINKIRYKVLDDVTRWVARKDSILVTLKAKRKIVQILARSRKTQ</sequence>
<evidence type="ECO:0000256" key="2">
    <source>
        <dbReference type="ARBA" id="ARBA00022670"/>
    </source>
</evidence>
<evidence type="ECO:0000313" key="6">
    <source>
        <dbReference type="EMBL" id="KAK9698814.1"/>
    </source>
</evidence>
<comment type="similarity">
    <text evidence="1">Belongs to the peptidase C48 family.</text>
</comment>
<dbReference type="GO" id="GO:0006508">
    <property type="term" value="P:proteolysis"/>
    <property type="evidence" value="ECO:0007669"/>
    <property type="project" value="UniProtKB-KW"/>
</dbReference>
<keyword evidence="3" id="KW-0378">Hydrolase</keyword>
<dbReference type="SUPFAM" id="SSF54001">
    <property type="entry name" value="Cysteine proteinases"/>
    <property type="match status" value="1"/>
</dbReference>
<keyword evidence="2" id="KW-0645">Protease</keyword>
<evidence type="ECO:0000259" key="5">
    <source>
        <dbReference type="Pfam" id="PF02902"/>
    </source>
</evidence>
<dbReference type="InterPro" id="IPR003653">
    <property type="entry name" value="Peptidase_C48_C"/>
</dbReference>
<dbReference type="Proteomes" id="UP001443914">
    <property type="component" value="Unassembled WGS sequence"/>
</dbReference>
<dbReference type="InterPro" id="IPR038765">
    <property type="entry name" value="Papain-like_cys_pep_sf"/>
</dbReference>
<evidence type="ECO:0000313" key="7">
    <source>
        <dbReference type="Proteomes" id="UP001443914"/>
    </source>
</evidence>
<accession>A0AAW1J6V3</accession>
<gene>
    <name evidence="6" type="ORF">RND81_08G132900</name>
</gene>
<name>A0AAW1J6V3_SAPOF</name>
<evidence type="ECO:0000256" key="4">
    <source>
        <dbReference type="SAM" id="MobiDB-lite"/>
    </source>
</evidence>
<organism evidence="6 7">
    <name type="scientific">Saponaria officinalis</name>
    <name type="common">Common soapwort</name>
    <name type="synonym">Lychnis saponaria</name>
    <dbReference type="NCBI Taxonomy" id="3572"/>
    <lineage>
        <taxon>Eukaryota</taxon>
        <taxon>Viridiplantae</taxon>
        <taxon>Streptophyta</taxon>
        <taxon>Embryophyta</taxon>
        <taxon>Tracheophyta</taxon>
        <taxon>Spermatophyta</taxon>
        <taxon>Magnoliopsida</taxon>
        <taxon>eudicotyledons</taxon>
        <taxon>Gunneridae</taxon>
        <taxon>Pentapetalae</taxon>
        <taxon>Caryophyllales</taxon>
        <taxon>Caryophyllaceae</taxon>
        <taxon>Caryophylleae</taxon>
        <taxon>Saponaria</taxon>
    </lineage>
</organism>
<protein>
    <recommendedName>
        <fullName evidence="5">Ubiquitin-like protease family profile domain-containing protein</fullName>
    </recommendedName>
</protein>
<feature type="domain" description="Ubiquitin-like protease family profile" evidence="5">
    <location>
        <begin position="275"/>
        <end position="445"/>
    </location>
</feature>
<evidence type="ECO:0000256" key="1">
    <source>
        <dbReference type="ARBA" id="ARBA00005234"/>
    </source>
</evidence>
<dbReference type="EMBL" id="JBDFQZ010000008">
    <property type="protein sequence ID" value="KAK9698814.1"/>
    <property type="molecule type" value="Genomic_DNA"/>
</dbReference>
<evidence type="ECO:0000256" key="3">
    <source>
        <dbReference type="ARBA" id="ARBA00022801"/>
    </source>
</evidence>
<dbReference type="Pfam" id="PF02902">
    <property type="entry name" value="Peptidase_C48"/>
    <property type="match status" value="1"/>
</dbReference>
<comment type="caution">
    <text evidence="6">The sequence shown here is derived from an EMBL/GenBank/DDBJ whole genome shotgun (WGS) entry which is preliminary data.</text>
</comment>
<dbReference type="GO" id="GO:0008234">
    <property type="term" value="F:cysteine-type peptidase activity"/>
    <property type="evidence" value="ECO:0007669"/>
    <property type="project" value="InterPro"/>
</dbReference>
<dbReference type="Gene3D" id="3.40.395.10">
    <property type="entry name" value="Adenoviral Proteinase, Chain A"/>
    <property type="match status" value="1"/>
</dbReference>
<dbReference type="AlphaFoldDB" id="A0AAW1J6V3"/>
<feature type="region of interest" description="Disordered" evidence="4">
    <location>
        <begin position="1"/>
        <end position="29"/>
    </location>
</feature>
<proteinExistence type="inferred from homology"/>
<reference evidence="6" key="1">
    <citation type="submission" date="2024-03" db="EMBL/GenBank/DDBJ databases">
        <title>WGS assembly of Saponaria officinalis var. Norfolk2.</title>
        <authorList>
            <person name="Jenkins J."/>
            <person name="Shu S."/>
            <person name="Grimwood J."/>
            <person name="Barry K."/>
            <person name="Goodstein D."/>
            <person name="Schmutz J."/>
            <person name="Leebens-Mack J."/>
            <person name="Osbourn A."/>
        </authorList>
    </citation>
    <scope>NUCLEOTIDE SEQUENCE [LARGE SCALE GENOMIC DNA]</scope>
    <source>
        <strain evidence="6">JIC</strain>
    </source>
</reference>
<keyword evidence="7" id="KW-1185">Reference proteome</keyword>